<proteinExistence type="predicted"/>
<dbReference type="AlphaFoldDB" id="A0A0E9RYE1"/>
<name>A0A0E9RYE1_ANGAN</name>
<accession>A0A0E9RYE1</accession>
<dbReference type="EMBL" id="GBXM01075162">
    <property type="protein sequence ID" value="JAH33415.1"/>
    <property type="molecule type" value="Transcribed_RNA"/>
</dbReference>
<protein>
    <submittedName>
        <fullName evidence="1">Uncharacterized protein</fullName>
    </submittedName>
</protein>
<reference evidence="1" key="2">
    <citation type="journal article" date="2015" name="Fish Shellfish Immunol.">
        <title>Early steps in the European eel (Anguilla anguilla)-Vibrio vulnificus interaction in the gills: Role of the RtxA13 toxin.</title>
        <authorList>
            <person name="Callol A."/>
            <person name="Pajuelo D."/>
            <person name="Ebbesson L."/>
            <person name="Teles M."/>
            <person name="MacKenzie S."/>
            <person name="Amaro C."/>
        </authorList>
    </citation>
    <scope>NUCLEOTIDE SEQUENCE</scope>
</reference>
<sequence length="72" mass="8410">MTQLAHQQQINPCESHIARSILIDHITASILRTILCFCSLNTRKFSKIQDIKMMERCLYQKMQSKCTDYSSD</sequence>
<organism evidence="1">
    <name type="scientific">Anguilla anguilla</name>
    <name type="common">European freshwater eel</name>
    <name type="synonym">Muraena anguilla</name>
    <dbReference type="NCBI Taxonomy" id="7936"/>
    <lineage>
        <taxon>Eukaryota</taxon>
        <taxon>Metazoa</taxon>
        <taxon>Chordata</taxon>
        <taxon>Craniata</taxon>
        <taxon>Vertebrata</taxon>
        <taxon>Euteleostomi</taxon>
        <taxon>Actinopterygii</taxon>
        <taxon>Neopterygii</taxon>
        <taxon>Teleostei</taxon>
        <taxon>Anguilliformes</taxon>
        <taxon>Anguillidae</taxon>
        <taxon>Anguilla</taxon>
    </lineage>
</organism>
<evidence type="ECO:0000313" key="1">
    <source>
        <dbReference type="EMBL" id="JAH33415.1"/>
    </source>
</evidence>
<reference evidence="1" key="1">
    <citation type="submission" date="2014-11" db="EMBL/GenBank/DDBJ databases">
        <authorList>
            <person name="Amaro Gonzalez C."/>
        </authorList>
    </citation>
    <scope>NUCLEOTIDE SEQUENCE</scope>
</reference>